<sequence length="164" mass="17851">MTLLRSLAAAAWLIWGVLHIWVGGAGFGWWFKGAKAQREDNLLNSNGAKPQWDGVIGGRKVPHDTFQHANDPATTFAHRQLILNFTNDVGGYGVLGVFVAYAVFTSSPADHFAYWVGVVIIGIADLSFLFILVTPGVIKSSFEVVLGPLIWVVAVVLTPFALDW</sequence>
<dbReference type="EMBL" id="CAADRA010007041">
    <property type="protein sequence ID" value="VFT98727.1"/>
    <property type="molecule type" value="Genomic_DNA"/>
</dbReference>
<evidence type="ECO:0000313" key="4">
    <source>
        <dbReference type="Proteomes" id="UP000332933"/>
    </source>
</evidence>
<reference evidence="2" key="2">
    <citation type="submission" date="2019-06" db="EMBL/GenBank/DDBJ databases">
        <title>Genomics analysis of Aphanomyces spp. identifies a new class of oomycete effector associated with host adaptation.</title>
        <authorList>
            <person name="Gaulin E."/>
        </authorList>
    </citation>
    <scope>NUCLEOTIDE SEQUENCE</scope>
    <source>
        <strain evidence="2">CBS 578.67</strain>
    </source>
</reference>
<proteinExistence type="predicted"/>
<accession>A0A485LJ88</accession>
<dbReference type="Proteomes" id="UP000332933">
    <property type="component" value="Unassembled WGS sequence"/>
</dbReference>
<keyword evidence="1" id="KW-0472">Membrane</keyword>
<feature type="transmembrane region" description="Helical" evidence="1">
    <location>
        <begin position="112"/>
        <end position="132"/>
    </location>
</feature>
<name>A0A485LJ88_9STRA</name>
<dbReference type="EMBL" id="VJMH01007015">
    <property type="protein sequence ID" value="KAF0686094.1"/>
    <property type="molecule type" value="Genomic_DNA"/>
</dbReference>
<protein>
    <submittedName>
        <fullName evidence="3">Aste57867_22059 protein</fullName>
    </submittedName>
</protein>
<feature type="transmembrane region" description="Helical" evidence="1">
    <location>
        <begin position="89"/>
        <end position="106"/>
    </location>
</feature>
<evidence type="ECO:0000256" key="1">
    <source>
        <dbReference type="SAM" id="Phobius"/>
    </source>
</evidence>
<keyword evidence="1" id="KW-0812">Transmembrane</keyword>
<feature type="transmembrane region" description="Helical" evidence="1">
    <location>
        <begin position="12"/>
        <end position="31"/>
    </location>
</feature>
<dbReference type="OrthoDB" id="10489510at2759"/>
<gene>
    <name evidence="3" type="primary">Aste57867_22059</name>
    <name evidence="2" type="ORF">As57867_021990</name>
    <name evidence="3" type="ORF">ASTE57867_22059</name>
</gene>
<organism evidence="3 4">
    <name type="scientific">Aphanomyces stellatus</name>
    <dbReference type="NCBI Taxonomy" id="120398"/>
    <lineage>
        <taxon>Eukaryota</taxon>
        <taxon>Sar</taxon>
        <taxon>Stramenopiles</taxon>
        <taxon>Oomycota</taxon>
        <taxon>Saprolegniomycetes</taxon>
        <taxon>Saprolegniales</taxon>
        <taxon>Verrucalvaceae</taxon>
        <taxon>Aphanomyces</taxon>
    </lineage>
</organism>
<reference evidence="3 4" key="1">
    <citation type="submission" date="2019-03" db="EMBL/GenBank/DDBJ databases">
        <authorList>
            <person name="Gaulin E."/>
            <person name="Dumas B."/>
        </authorList>
    </citation>
    <scope>NUCLEOTIDE SEQUENCE [LARGE SCALE GENOMIC DNA]</scope>
    <source>
        <strain evidence="3">CBS 568.67</strain>
    </source>
</reference>
<keyword evidence="4" id="KW-1185">Reference proteome</keyword>
<evidence type="ECO:0000313" key="2">
    <source>
        <dbReference type="EMBL" id="KAF0686094.1"/>
    </source>
</evidence>
<evidence type="ECO:0000313" key="3">
    <source>
        <dbReference type="EMBL" id="VFT98727.1"/>
    </source>
</evidence>
<keyword evidence="1" id="KW-1133">Transmembrane helix</keyword>
<dbReference type="AlphaFoldDB" id="A0A485LJ88"/>
<feature type="transmembrane region" description="Helical" evidence="1">
    <location>
        <begin position="144"/>
        <end position="162"/>
    </location>
</feature>